<gene>
    <name evidence="3" type="ORF">NCTC12391_02974</name>
</gene>
<dbReference type="RefSeq" id="WP_190247291.1">
    <property type="nucleotide sequence ID" value="NZ_CAACXN010000015.1"/>
</dbReference>
<dbReference type="AlphaFoldDB" id="A0A449DBA5"/>
<dbReference type="EMBL" id="CAACXN010000015">
    <property type="protein sequence ID" value="VEW14824.1"/>
    <property type="molecule type" value="Genomic_DNA"/>
</dbReference>
<name>A0A449DBA5_9MICO</name>
<feature type="transmembrane region" description="Helical" evidence="2">
    <location>
        <begin position="94"/>
        <end position="116"/>
    </location>
</feature>
<evidence type="ECO:0000256" key="1">
    <source>
        <dbReference type="SAM" id="MobiDB-lite"/>
    </source>
</evidence>
<keyword evidence="2" id="KW-0472">Membrane</keyword>
<accession>A0A449DBA5</accession>
<protein>
    <submittedName>
        <fullName evidence="3">Uncharacterized protein</fullName>
    </submittedName>
</protein>
<evidence type="ECO:0000313" key="3">
    <source>
        <dbReference type="EMBL" id="VEW14824.1"/>
    </source>
</evidence>
<feature type="transmembrane region" description="Helical" evidence="2">
    <location>
        <begin position="169"/>
        <end position="192"/>
    </location>
</feature>
<feature type="region of interest" description="Disordered" evidence="1">
    <location>
        <begin position="1"/>
        <end position="20"/>
    </location>
</feature>
<feature type="transmembrane region" description="Helical" evidence="2">
    <location>
        <begin position="64"/>
        <end position="87"/>
    </location>
</feature>
<dbReference type="Proteomes" id="UP000386281">
    <property type="component" value="Unassembled WGS sequence"/>
</dbReference>
<sequence>MDATRESSPQTPSSGGIAVPTDGRPLPLATRPLVIALAFAIHLIAWEGYIALSTATANFSFGNAWAVWAGLGAAVVSAAAAVVIGRVLRGRTRLVFTVASLVVLVFPGVIDLIRLLPVDDSEPTGSGLLDLVFSPLIVLCYAGTLLYPFLVAGVLVLARGPRSTRPVFIVRLSIVIACAGLALAAAVSTLSVGVDVFAEEVVPVDTLWGQPGFDAAIASAVGLIAIVTAVRFGADVVVSSALTRAVNVVAYAAVALGILLCTLSTASVVYTDSIGIGGTGLWMALVVLAPILLAGAALLGPVAVIAGRRSRRR</sequence>
<evidence type="ECO:0000256" key="2">
    <source>
        <dbReference type="SAM" id="Phobius"/>
    </source>
</evidence>
<organism evidence="3 4">
    <name type="scientific">Brevibacterium casei</name>
    <dbReference type="NCBI Taxonomy" id="33889"/>
    <lineage>
        <taxon>Bacteria</taxon>
        <taxon>Bacillati</taxon>
        <taxon>Actinomycetota</taxon>
        <taxon>Actinomycetes</taxon>
        <taxon>Micrococcales</taxon>
        <taxon>Brevibacteriaceae</taxon>
        <taxon>Brevibacterium</taxon>
    </lineage>
</organism>
<feature type="transmembrane region" description="Helical" evidence="2">
    <location>
        <begin position="33"/>
        <end position="52"/>
    </location>
</feature>
<feature type="compositionally biased region" description="Polar residues" evidence="1">
    <location>
        <begin position="1"/>
        <end position="14"/>
    </location>
</feature>
<feature type="transmembrane region" description="Helical" evidence="2">
    <location>
        <begin position="246"/>
        <end position="270"/>
    </location>
</feature>
<feature type="transmembrane region" description="Helical" evidence="2">
    <location>
        <begin position="136"/>
        <end position="157"/>
    </location>
</feature>
<feature type="transmembrane region" description="Helical" evidence="2">
    <location>
        <begin position="282"/>
        <end position="306"/>
    </location>
</feature>
<reference evidence="3 4" key="1">
    <citation type="submission" date="2019-02" db="EMBL/GenBank/DDBJ databases">
        <authorList>
            <consortium name="Pathogen Informatics"/>
        </authorList>
    </citation>
    <scope>NUCLEOTIDE SEQUENCE [LARGE SCALE GENOMIC DNA]</scope>
    <source>
        <strain evidence="3 4">3012STDY7078520</strain>
    </source>
</reference>
<evidence type="ECO:0000313" key="4">
    <source>
        <dbReference type="Proteomes" id="UP000386281"/>
    </source>
</evidence>
<keyword evidence="2" id="KW-1133">Transmembrane helix</keyword>
<keyword evidence="2" id="KW-0812">Transmembrane</keyword>
<proteinExistence type="predicted"/>
<feature type="transmembrane region" description="Helical" evidence="2">
    <location>
        <begin position="212"/>
        <end position="234"/>
    </location>
</feature>